<dbReference type="GeneID" id="11294570"/>
<evidence type="ECO:0000313" key="1">
    <source>
        <dbReference type="EMBL" id="AER59784.1"/>
    </source>
</evidence>
<protein>
    <submittedName>
        <fullName evidence="1">Uncharacterized protein</fullName>
    </submittedName>
</protein>
<proteinExistence type="predicted"/>
<evidence type="ECO:0000313" key="2">
    <source>
        <dbReference type="Proteomes" id="UP000005879"/>
    </source>
</evidence>
<dbReference type="Proteomes" id="UP000005879">
    <property type="component" value="Segment"/>
</dbReference>
<dbReference type="EMBL" id="JN051154">
    <property type="protein sequence ID" value="AER59784.1"/>
    <property type="molecule type" value="Genomic_DNA"/>
</dbReference>
<sequence>MKTWVLMCKTAGGKRLYVRNHVSYRDFKPVDDVTSDITRAALFNDDDVFSIFHSGVDGFNKVGYFKTPVRIMEDDNGSY</sequence>
<reference evidence="1 2" key="1">
    <citation type="journal article" date="2012" name="Gene">
        <title>Genome sequence of the phage clP1, which infects the beer spoilage bacterium Pediococcus damnosus.</title>
        <authorList>
            <person name="Kelly D."/>
            <person name="O'Sullivan O."/>
            <person name="Mills S."/>
            <person name="McAuliffe O."/>
            <person name="Ross R.P."/>
            <person name="Neve H."/>
            <person name="Coffey A."/>
        </authorList>
    </citation>
    <scope>NUCLEOTIDE SEQUENCE [LARGE SCALE GENOMIC DNA]</scope>
</reference>
<dbReference type="RefSeq" id="YP_004934190.1">
    <property type="nucleotide sequence ID" value="NC_016161.1"/>
</dbReference>
<keyword evidence="2" id="KW-1185">Reference proteome</keyword>
<name>G8FV08_9CAUD</name>
<organism evidence="1 2">
    <name type="scientific">Pediococcus phage cIP1</name>
    <dbReference type="NCBI Taxonomy" id="2681621"/>
    <lineage>
        <taxon>Viruses</taxon>
        <taxon>Duplodnaviria</taxon>
        <taxon>Heunggongvirae</taxon>
        <taxon>Uroviricota</taxon>
        <taxon>Caudoviricetes</taxon>
        <taxon>Coetzeevirus</taxon>
        <taxon>Coetzeevirus cIP1</taxon>
    </lineage>
</organism>
<accession>G8FV08</accession>
<dbReference type="KEGG" id="vg:11294570"/>
<gene>
    <name evidence="1" type="ORF">clP1_025</name>
</gene>